<sequence length="621" mass="68610">MPHQQRIRTEQTCTYLAGIRQPGKILTLAINPLMTPHLVNFDKFLLDNFEVEPSGKQVIDAEKLNEQQHACTEVAWRLMILSRELLQAVRAPVFDPGKILAIKATQNQDGHYAVRIIVPWFDHISTIPLQRAYQAANRVFMAVAKNGTEPRNVALILQQLLDNFIKQTYKMVPGGESTVPVLANAHHKGIPFHHIGKGTYQLGWGKQARLVDRSAVDSDSVIGSRLSTNKGFTATLLEQAGLPAPQHIFVNNEQEAINAAQRIGWPVVIKPVDRERGEGIVVDIHDNNRLLHAYREAHKLSPGVLVEKQVAGVCHRIYVSNGEVLYANSRLAKSVTGDGIHTVAELIETANNTELKKLPWRRLKSCPSDQEALLSLKQAGFDMSSIPAEGERAPLRRIEATAWGGASDDHSDNIHPHNREIAIQAAELFGLDSAGIDLITPDVSVPWHNNGAIINEVNFAPLLGSHRTGFKLEGALAQFIENHVPGNGRIPVEVFVGKKSVPAAIDCQKSYVGKGIDCFMTSHIVNRYPTGDEIHIAAPNLFGKCRSLLMNRVVEALVIAIDSDEFLATGLPIDSINQLTIIDEEIAHAPETGEMENSDRFRQLLRLLQSYIVEPVQDNPE</sequence>
<dbReference type="Gene3D" id="3.30.470.20">
    <property type="entry name" value="ATP-grasp fold, B domain"/>
    <property type="match status" value="1"/>
</dbReference>
<evidence type="ECO:0000259" key="3">
    <source>
        <dbReference type="PROSITE" id="PS50975"/>
    </source>
</evidence>
<dbReference type="InterPro" id="IPR005479">
    <property type="entry name" value="CPAse_ATP-bd"/>
</dbReference>
<evidence type="ECO:0000256" key="1">
    <source>
        <dbReference type="ARBA" id="ARBA00023211"/>
    </source>
</evidence>
<organism evidence="4 5">
    <name type="scientific">Solemya velum gill symbiont</name>
    <dbReference type="NCBI Taxonomy" id="2340"/>
    <lineage>
        <taxon>Bacteria</taxon>
        <taxon>Pseudomonadati</taxon>
        <taxon>Pseudomonadota</taxon>
        <taxon>Gammaproteobacteria</taxon>
        <taxon>sulfur-oxidizing symbionts</taxon>
    </lineage>
</organism>
<dbReference type="GO" id="GO:0009432">
    <property type="term" value="P:SOS response"/>
    <property type="evidence" value="ECO:0007669"/>
    <property type="project" value="TreeGrafter"/>
</dbReference>
<evidence type="ECO:0000256" key="2">
    <source>
        <dbReference type="PROSITE-ProRule" id="PRU00409"/>
    </source>
</evidence>
<dbReference type="InterPro" id="IPR013815">
    <property type="entry name" value="ATP_grasp_subdomain_1"/>
</dbReference>
<dbReference type="GO" id="GO:0005737">
    <property type="term" value="C:cytoplasm"/>
    <property type="evidence" value="ECO:0007669"/>
    <property type="project" value="TreeGrafter"/>
</dbReference>
<dbReference type="PROSITE" id="PS50975">
    <property type="entry name" value="ATP_GRASP"/>
    <property type="match status" value="1"/>
</dbReference>
<dbReference type="Pfam" id="PF02786">
    <property type="entry name" value="CPSase_L_D2"/>
    <property type="match status" value="1"/>
</dbReference>
<keyword evidence="2" id="KW-0547">Nucleotide-binding</keyword>
<keyword evidence="2" id="KW-0067">ATP-binding</keyword>
<keyword evidence="5" id="KW-1185">Reference proteome</keyword>
<dbReference type="STRING" id="2340.JV46_24890"/>
<evidence type="ECO:0000313" key="5">
    <source>
        <dbReference type="Proteomes" id="UP000030856"/>
    </source>
</evidence>
<dbReference type="eggNOG" id="COG0189">
    <property type="taxonomic scope" value="Bacteria"/>
</dbReference>
<keyword evidence="4" id="KW-0436">Ligase</keyword>
<dbReference type="EMBL" id="JRAA01000003">
    <property type="protein sequence ID" value="KHF24347.1"/>
    <property type="molecule type" value="Genomic_DNA"/>
</dbReference>
<feature type="domain" description="ATP-grasp" evidence="3">
    <location>
        <begin position="234"/>
        <end position="488"/>
    </location>
</feature>
<dbReference type="GO" id="GO:0046872">
    <property type="term" value="F:metal ion binding"/>
    <property type="evidence" value="ECO:0007669"/>
    <property type="project" value="InterPro"/>
</dbReference>
<gene>
    <name evidence="4" type="ORF">JV46_24890</name>
</gene>
<dbReference type="GO" id="GO:0018169">
    <property type="term" value="F:ribosomal S6-glutamic acid ligase activity"/>
    <property type="evidence" value="ECO:0007669"/>
    <property type="project" value="TreeGrafter"/>
</dbReference>
<dbReference type="Proteomes" id="UP000030856">
    <property type="component" value="Unassembled WGS sequence"/>
</dbReference>
<dbReference type="GO" id="GO:0005524">
    <property type="term" value="F:ATP binding"/>
    <property type="evidence" value="ECO:0007669"/>
    <property type="project" value="UniProtKB-UniRule"/>
</dbReference>
<proteinExistence type="predicted"/>
<dbReference type="PANTHER" id="PTHR21621">
    <property type="entry name" value="RIBOSOMAL PROTEIN S6 MODIFICATION PROTEIN"/>
    <property type="match status" value="1"/>
</dbReference>
<dbReference type="InterPro" id="IPR011761">
    <property type="entry name" value="ATP-grasp"/>
</dbReference>
<keyword evidence="1" id="KW-0464">Manganese</keyword>
<dbReference type="SUPFAM" id="SSF56059">
    <property type="entry name" value="Glutathione synthetase ATP-binding domain-like"/>
    <property type="match status" value="1"/>
</dbReference>
<evidence type="ECO:0000313" key="4">
    <source>
        <dbReference type="EMBL" id="KHF24347.1"/>
    </source>
</evidence>
<name>A0A0B0H6U4_SOVGS</name>
<protein>
    <submittedName>
        <fullName evidence="4">D-alanine-D-alanine ligase-like protein</fullName>
    </submittedName>
</protein>
<dbReference type="AlphaFoldDB" id="A0A0B0H6U4"/>
<accession>A0A0B0H6U4</accession>
<dbReference type="PANTHER" id="PTHR21621:SF0">
    <property type="entry name" value="BETA-CITRYLGLUTAMATE SYNTHASE B-RELATED"/>
    <property type="match status" value="1"/>
</dbReference>
<dbReference type="PATRIC" id="fig|2340.3.peg.2419"/>
<dbReference type="OrthoDB" id="9803907at2"/>
<dbReference type="RefSeq" id="WP_155276174.1">
    <property type="nucleotide sequence ID" value="NZ_JRAA01000003.1"/>
</dbReference>
<comment type="caution">
    <text evidence="4">The sequence shown here is derived from an EMBL/GenBank/DDBJ whole genome shotgun (WGS) entry which is preliminary data.</text>
</comment>
<reference evidence="4 5" key="1">
    <citation type="journal article" date="2014" name="BMC Genomics">
        <title>The genome of the intracellular bacterium of the coastal bivalve, Solemya velum: a blueprint for thriving in and out of symbiosis.</title>
        <authorList>
            <person name="Dmytrenko O."/>
            <person name="Russell S.L."/>
            <person name="Loo W.T."/>
            <person name="Fontanez K.M."/>
            <person name="Liao L."/>
            <person name="Roeselers G."/>
            <person name="Sharma R."/>
            <person name="Stewart F.J."/>
            <person name="Newton I.L."/>
            <person name="Woyke T."/>
            <person name="Wu D."/>
            <person name="Lang J.M."/>
            <person name="Eisen J.A."/>
            <person name="Cavanaugh C.M."/>
        </authorList>
    </citation>
    <scope>NUCLEOTIDE SEQUENCE [LARGE SCALE GENOMIC DNA]</scope>
    <source>
        <strain evidence="4 5">WH</strain>
    </source>
</reference>
<dbReference type="Gene3D" id="3.30.1490.20">
    <property type="entry name" value="ATP-grasp fold, A domain"/>
    <property type="match status" value="1"/>
</dbReference>